<dbReference type="Gene3D" id="3.40.50.300">
    <property type="entry name" value="P-loop containing nucleotide triphosphate hydrolases"/>
    <property type="match status" value="1"/>
</dbReference>
<protein>
    <recommendedName>
        <fullName evidence="3">Nuclease SbcCD subunit C</fullName>
    </recommendedName>
</protein>
<dbReference type="PANTHER" id="PTHR32114">
    <property type="entry name" value="ABC TRANSPORTER ABCH.3"/>
    <property type="match status" value="1"/>
</dbReference>
<feature type="non-terminal residue" evidence="5">
    <location>
        <position position="231"/>
    </location>
</feature>
<dbReference type="SUPFAM" id="SSF52540">
    <property type="entry name" value="P-loop containing nucleoside triphosphate hydrolases"/>
    <property type="match status" value="1"/>
</dbReference>
<evidence type="ECO:0000256" key="1">
    <source>
        <dbReference type="ARBA" id="ARBA00006930"/>
    </source>
</evidence>
<keyword evidence="6" id="KW-1185">Reference proteome</keyword>
<reference evidence="5 6" key="1">
    <citation type="submission" date="2020-04" db="EMBL/GenBank/DDBJ databases">
        <title>MicrobeNet Type strains.</title>
        <authorList>
            <person name="Nicholson A.C."/>
        </authorList>
    </citation>
    <scope>NUCLEOTIDE SEQUENCE [LARGE SCALE GENOMIC DNA]</scope>
    <source>
        <strain evidence="5 6">ATCC BAA-787</strain>
    </source>
</reference>
<name>A0ABX1K1D5_9CELL</name>
<comment type="subunit">
    <text evidence="2">Heterodimer of SbcC and SbcD.</text>
</comment>
<dbReference type="PANTHER" id="PTHR32114:SF2">
    <property type="entry name" value="ABC TRANSPORTER ABCH.3"/>
    <property type="match status" value="1"/>
</dbReference>
<dbReference type="InterPro" id="IPR027417">
    <property type="entry name" value="P-loop_NTPase"/>
</dbReference>
<gene>
    <name evidence="5" type="ORF">HGA02_12885</name>
</gene>
<evidence type="ECO:0000313" key="6">
    <source>
        <dbReference type="Proteomes" id="UP000777774"/>
    </source>
</evidence>
<dbReference type="InterPro" id="IPR038729">
    <property type="entry name" value="Rad50/SbcC_AAA"/>
</dbReference>
<comment type="similarity">
    <text evidence="1">Belongs to the SMC family. SbcC subfamily.</text>
</comment>
<accession>A0ABX1K1D5</accession>
<evidence type="ECO:0000256" key="3">
    <source>
        <dbReference type="ARBA" id="ARBA00013368"/>
    </source>
</evidence>
<dbReference type="RefSeq" id="WP_168679343.1">
    <property type="nucleotide sequence ID" value="NZ_JAAXOY010000342.1"/>
</dbReference>
<sequence length="231" mass="24885">MQLRTLTVQALGPFAGRHTVDFAALAASGLFLLDGPTGSGKSTLIDAVVFALYGKVASADASDDRLRSAYAADDVPTVVDLTFEVASGVYRVRRSPGYDRPKKRGTGTVRQQPSITLWRLAPDDDGSGDLDDVPTGEVLSTRLDEAGAELQRVVGLDRTQFVQTIVLPQGEFARFLRADPEQRRGLLQKIFGTEVYDRIGRRLVELRRESAEAVTTARAGLTTAAAHLVGA</sequence>
<evidence type="ECO:0000256" key="2">
    <source>
        <dbReference type="ARBA" id="ARBA00011322"/>
    </source>
</evidence>
<evidence type="ECO:0000313" key="5">
    <source>
        <dbReference type="EMBL" id="NKY40394.1"/>
    </source>
</evidence>
<dbReference type="Pfam" id="PF13476">
    <property type="entry name" value="AAA_23"/>
    <property type="match status" value="1"/>
</dbReference>
<comment type="caution">
    <text evidence="5">The sequence shown here is derived from an EMBL/GenBank/DDBJ whole genome shotgun (WGS) entry which is preliminary data.</text>
</comment>
<evidence type="ECO:0000259" key="4">
    <source>
        <dbReference type="Pfam" id="PF13476"/>
    </source>
</evidence>
<dbReference type="EMBL" id="JAAXOY010000342">
    <property type="protein sequence ID" value="NKY40394.1"/>
    <property type="molecule type" value="Genomic_DNA"/>
</dbReference>
<feature type="domain" description="Rad50/SbcC-type AAA" evidence="4">
    <location>
        <begin position="6"/>
        <end position="197"/>
    </location>
</feature>
<proteinExistence type="inferred from homology"/>
<organism evidence="5 6">
    <name type="scientific">Cellulomonas septica</name>
    <dbReference type="NCBI Taxonomy" id="285080"/>
    <lineage>
        <taxon>Bacteria</taxon>
        <taxon>Bacillati</taxon>
        <taxon>Actinomycetota</taxon>
        <taxon>Actinomycetes</taxon>
        <taxon>Micrococcales</taxon>
        <taxon>Cellulomonadaceae</taxon>
        <taxon>Cellulomonas</taxon>
    </lineage>
</organism>
<dbReference type="Proteomes" id="UP000777774">
    <property type="component" value="Unassembled WGS sequence"/>
</dbReference>